<dbReference type="CDD" id="cd08432">
    <property type="entry name" value="PBP2_GcdR_TrpI_HvrB_AmpR_like"/>
    <property type="match status" value="1"/>
</dbReference>
<evidence type="ECO:0000313" key="6">
    <source>
        <dbReference type="EMBL" id="QYD68293.1"/>
    </source>
</evidence>
<proteinExistence type="inferred from homology"/>
<evidence type="ECO:0000256" key="4">
    <source>
        <dbReference type="ARBA" id="ARBA00023163"/>
    </source>
</evidence>
<evidence type="ECO:0000256" key="2">
    <source>
        <dbReference type="ARBA" id="ARBA00023015"/>
    </source>
</evidence>
<dbReference type="NCBIfam" id="NF008352">
    <property type="entry name" value="PRK11139.1"/>
    <property type="match status" value="1"/>
</dbReference>
<dbReference type="InterPro" id="IPR005119">
    <property type="entry name" value="LysR_subst-bd"/>
</dbReference>
<dbReference type="InterPro" id="IPR036388">
    <property type="entry name" value="WH-like_DNA-bd_sf"/>
</dbReference>
<dbReference type="Gene3D" id="1.10.10.10">
    <property type="entry name" value="Winged helix-like DNA-binding domain superfamily/Winged helix DNA-binding domain"/>
    <property type="match status" value="1"/>
</dbReference>
<evidence type="ECO:0000259" key="5">
    <source>
        <dbReference type="PROSITE" id="PS50931"/>
    </source>
</evidence>
<protein>
    <submittedName>
        <fullName evidence="6">Transcriptional regulator GcvA</fullName>
    </submittedName>
</protein>
<dbReference type="InterPro" id="IPR000847">
    <property type="entry name" value="LysR_HTH_N"/>
</dbReference>
<dbReference type="PROSITE" id="PS50931">
    <property type="entry name" value="HTH_LYSR"/>
    <property type="match status" value="1"/>
</dbReference>
<dbReference type="Pfam" id="PF00126">
    <property type="entry name" value="HTH_1"/>
    <property type="match status" value="1"/>
</dbReference>
<dbReference type="PRINTS" id="PR00039">
    <property type="entry name" value="HTHLYSR"/>
</dbReference>
<dbReference type="SUPFAM" id="SSF46785">
    <property type="entry name" value="Winged helix' DNA-binding domain"/>
    <property type="match status" value="1"/>
</dbReference>
<dbReference type="Proteomes" id="UP000826462">
    <property type="component" value="Chromosome 1"/>
</dbReference>
<reference evidence="6 7" key="1">
    <citation type="submission" date="2021-07" db="EMBL/GenBank/DDBJ databases">
        <title>Paraburkholderia edwinii protects Aspergillus sp. from phenazines by acting as a toxin sponge.</title>
        <authorList>
            <person name="Dahlstrom K.M."/>
            <person name="Newman D.K."/>
        </authorList>
    </citation>
    <scope>NUCLEOTIDE SEQUENCE [LARGE SCALE GENOMIC DNA]</scope>
    <source>
        <strain evidence="6 7">Pe01</strain>
    </source>
</reference>
<comment type="similarity">
    <text evidence="1">Belongs to the LysR transcriptional regulatory family.</text>
</comment>
<dbReference type="InterPro" id="IPR036390">
    <property type="entry name" value="WH_DNA-bd_sf"/>
</dbReference>
<sequence length="307" mass="33791">MRPVPPLNPLHVFDAVARLGSLTRAAAELSVTHSAVSRQLATLEAYLGVELFERGPRGVVLTTVGERYFAQIGPAFDAISSATATLKGSADGQPLRLCVYATFAAKWLMQRLHRFEERYPTITIEISTTVSPVNFNKQDIDAAIQIGDGNWPGASSEFLFADVIEPMCSPALLKQGPRIKSIDDLKKHRLLQSRYRKRDWLDWLHAQGRADLDDHVRAQKGIFQNSFLAYQAAIQGMGVVMGQVQLLAADVKAGLLVRPFESPLKRDDLAYYLVLPDGRGHSRKIAALRSWLIAEAKASDSVVGVDA</sequence>
<evidence type="ECO:0000313" key="7">
    <source>
        <dbReference type="Proteomes" id="UP000826462"/>
    </source>
</evidence>
<keyword evidence="2" id="KW-0805">Transcription regulation</keyword>
<feature type="domain" description="HTH lysR-type" evidence="5">
    <location>
        <begin position="5"/>
        <end position="62"/>
    </location>
</feature>
<organism evidence="6 7">
    <name type="scientific">Paraburkholderia edwinii</name>
    <dbReference type="NCBI Taxonomy" id="2861782"/>
    <lineage>
        <taxon>Bacteria</taxon>
        <taxon>Pseudomonadati</taxon>
        <taxon>Pseudomonadota</taxon>
        <taxon>Betaproteobacteria</taxon>
        <taxon>Burkholderiales</taxon>
        <taxon>Burkholderiaceae</taxon>
        <taxon>Paraburkholderia</taxon>
    </lineage>
</organism>
<gene>
    <name evidence="6" type="primary">gcvA</name>
    <name evidence="6" type="ORF">KZJ38_18850</name>
</gene>
<evidence type="ECO:0000256" key="3">
    <source>
        <dbReference type="ARBA" id="ARBA00023125"/>
    </source>
</evidence>
<dbReference type="PANTHER" id="PTHR30537:SF74">
    <property type="entry name" value="HTH-TYPE TRANSCRIPTIONAL REGULATOR TRPI"/>
    <property type="match status" value="1"/>
</dbReference>
<keyword evidence="3" id="KW-0238">DNA-binding</keyword>
<accession>A0ABX8UH61</accession>
<dbReference type="PANTHER" id="PTHR30537">
    <property type="entry name" value="HTH-TYPE TRANSCRIPTIONAL REGULATOR"/>
    <property type="match status" value="1"/>
</dbReference>
<dbReference type="InterPro" id="IPR058163">
    <property type="entry name" value="LysR-type_TF_proteobact-type"/>
</dbReference>
<name>A0ABX8UH61_9BURK</name>
<dbReference type="SUPFAM" id="SSF53850">
    <property type="entry name" value="Periplasmic binding protein-like II"/>
    <property type="match status" value="1"/>
</dbReference>
<dbReference type="Pfam" id="PF03466">
    <property type="entry name" value="LysR_substrate"/>
    <property type="match status" value="1"/>
</dbReference>
<keyword evidence="7" id="KW-1185">Reference proteome</keyword>
<keyword evidence="4" id="KW-0804">Transcription</keyword>
<evidence type="ECO:0000256" key="1">
    <source>
        <dbReference type="ARBA" id="ARBA00009437"/>
    </source>
</evidence>
<dbReference type="Gene3D" id="3.40.190.10">
    <property type="entry name" value="Periplasmic binding protein-like II"/>
    <property type="match status" value="2"/>
</dbReference>
<dbReference type="EMBL" id="CP080095">
    <property type="protein sequence ID" value="QYD68293.1"/>
    <property type="molecule type" value="Genomic_DNA"/>
</dbReference>
<dbReference type="RefSeq" id="WP_219797686.1">
    <property type="nucleotide sequence ID" value="NZ_CP080095.1"/>
</dbReference>